<feature type="compositionally biased region" description="Polar residues" evidence="1">
    <location>
        <begin position="519"/>
        <end position="540"/>
    </location>
</feature>
<reference evidence="3" key="1">
    <citation type="submission" date="2020-04" db="EMBL/GenBank/DDBJ databases">
        <title>Genome Assembly and Annotation of Botryosphaeria dothidea sdau 11-99, a Latent Pathogen of Apple Fruit Ring Rot in China.</title>
        <authorList>
            <person name="Yu C."/>
            <person name="Diao Y."/>
            <person name="Lu Q."/>
            <person name="Zhao J."/>
            <person name="Cui S."/>
            <person name="Peng C."/>
            <person name="He B."/>
            <person name="Liu H."/>
        </authorList>
    </citation>
    <scope>NUCLEOTIDE SEQUENCE [LARGE SCALE GENOMIC DNA]</scope>
    <source>
        <strain evidence="3">Sdau11-99</strain>
    </source>
</reference>
<evidence type="ECO:0000313" key="4">
    <source>
        <dbReference type="Proteomes" id="UP000572817"/>
    </source>
</evidence>
<dbReference type="Proteomes" id="UP000572817">
    <property type="component" value="Unassembled WGS sequence"/>
</dbReference>
<feature type="domain" description="Clr5" evidence="2">
    <location>
        <begin position="10"/>
        <end position="60"/>
    </location>
</feature>
<dbReference type="AlphaFoldDB" id="A0A8H4J6V2"/>
<dbReference type="EMBL" id="WWBZ02000001">
    <property type="protein sequence ID" value="KAF4313103.1"/>
    <property type="molecule type" value="Genomic_DNA"/>
</dbReference>
<protein>
    <recommendedName>
        <fullName evidence="2">Clr5 domain-containing protein</fullName>
    </recommendedName>
</protein>
<dbReference type="InterPro" id="IPR025676">
    <property type="entry name" value="Clr5_dom"/>
</dbReference>
<comment type="caution">
    <text evidence="3">The sequence shown here is derived from an EMBL/GenBank/DDBJ whole genome shotgun (WGS) entry which is preliminary data.</text>
</comment>
<sequence length="576" mass="64397">MVKTSGSKPIQWDDVRQDIQRLYVKEGQRLEDVRLHLRREKCFQASIRSYRSKIREWGFKRNSGSCFASSAILSLELALRRRGRDYASQRQVSATRIVRMLLEAGADASSFYAQFLEPWKSRKDWGDFISEDEKECLFFFIQAGLGLNTRFTAPALGEENDPEATLGHVLLFHLPGLSMDSFLAQRLTPQPGGNGAGLLPELMNGCRQRPEHVPAAEIVDTLLCRGADRAYSERWELTSLGILIRTIVERPSHDNMEEEISLLKALLGTPGADPSFPETWSPDCSCPMDRVLSNSSFVHSYPLFAVRVLQTLLERLPDAMTKAPQWQQQSKFLPVTENFRDYCLGKTFHLELKTHALLDEFEAEAFLATAQIVALRQFVELQFSKQREVRNNTDMYFAQKALMHYGVAPVEFPRDFVLDILKPDPRNLTNPSVVPPAPPFYLLSPTEGRNAGSTAAKGKSNPISQRPKIGIDTSISSAPWIQNLLVSAAPGSSPSTSSPKQPSTSTPVPWSSFLEPSPTWKTSNASSPEQAGTPGRSTWSDVLESFPQDKGYEDNPSREVSLPPFSELSSNLPTSW</sequence>
<evidence type="ECO:0000256" key="1">
    <source>
        <dbReference type="SAM" id="MobiDB-lite"/>
    </source>
</evidence>
<gene>
    <name evidence="3" type="ORF">GTA08_BOTSDO01579</name>
</gene>
<feature type="region of interest" description="Disordered" evidence="1">
    <location>
        <begin position="444"/>
        <end position="469"/>
    </location>
</feature>
<accession>A0A8H4J6V2</accession>
<feature type="compositionally biased region" description="Polar residues" evidence="1">
    <location>
        <begin position="567"/>
        <end position="576"/>
    </location>
</feature>
<proteinExistence type="predicted"/>
<feature type="region of interest" description="Disordered" evidence="1">
    <location>
        <begin position="488"/>
        <end position="576"/>
    </location>
</feature>
<keyword evidence="4" id="KW-1185">Reference proteome</keyword>
<evidence type="ECO:0000313" key="3">
    <source>
        <dbReference type="EMBL" id="KAF4313103.1"/>
    </source>
</evidence>
<name>A0A8H4J6V2_9PEZI</name>
<dbReference type="OrthoDB" id="3896584at2759"/>
<dbReference type="Pfam" id="PF14420">
    <property type="entry name" value="Clr5"/>
    <property type="match status" value="1"/>
</dbReference>
<feature type="compositionally biased region" description="Low complexity" evidence="1">
    <location>
        <begin position="490"/>
        <end position="509"/>
    </location>
</feature>
<evidence type="ECO:0000259" key="2">
    <source>
        <dbReference type="Pfam" id="PF14420"/>
    </source>
</evidence>
<organism evidence="3 4">
    <name type="scientific">Botryosphaeria dothidea</name>
    <dbReference type="NCBI Taxonomy" id="55169"/>
    <lineage>
        <taxon>Eukaryota</taxon>
        <taxon>Fungi</taxon>
        <taxon>Dikarya</taxon>
        <taxon>Ascomycota</taxon>
        <taxon>Pezizomycotina</taxon>
        <taxon>Dothideomycetes</taxon>
        <taxon>Dothideomycetes incertae sedis</taxon>
        <taxon>Botryosphaeriales</taxon>
        <taxon>Botryosphaeriaceae</taxon>
        <taxon>Botryosphaeria</taxon>
    </lineage>
</organism>